<dbReference type="InterPro" id="IPR011470">
    <property type="entry name" value="DUF1576"/>
</dbReference>
<dbReference type="Proteomes" id="UP000306888">
    <property type="component" value="Unassembled WGS sequence"/>
</dbReference>
<feature type="transmembrane region" description="Helical" evidence="1">
    <location>
        <begin position="276"/>
        <end position="294"/>
    </location>
</feature>
<dbReference type="AlphaFoldDB" id="A0A4V3RKV9"/>
<proteinExistence type="predicted"/>
<evidence type="ECO:0000256" key="1">
    <source>
        <dbReference type="SAM" id="Phobius"/>
    </source>
</evidence>
<gene>
    <name evidence="2" type="ORF">E5347_12775</name>
</gene>
<feature type="transmembrane region" description="Helical" evidence="1">
    <location>
        <begin position="9"/>
        <end position="30"/>
    </location>
</feature>
<comment type="caution">
    <text evidence="2">The sequence shown here is derived from an EMBL/GenBank/DDBJ whole genome shotgun (WGS) entry which is preliminary data.</text>
</comment>
<dbReference type="Pfam" id="PF07613">
    <property type="entry name" value="DUF1576"/>
    <property type="match status" value="2"/>
</dbReference>
<protein>
    <submittedName>
        <fullName evidence="2">DUF1576 domain-containing protein</fullName>
    </submittedName>
</protein>
<keyword evidence="1" id="KW-1133">Transmembrane helix</keyword>
<evidence type="ECO:0000313" key="3">
    <source>
        <dbReference type="Proteomes" id="UP000306888"/>
    </source>
</evidence>
<keyword evidence="1" id="KW-0472">Membrane</keyword>
<dbReference type="EMBL" id="SRYR01000008">
    <property type="protein sequence ID" value="TGY41350.1"/>
    <property type="molecule type" value="Genomic_DNA"/>
</dbReference>
<accession>A0A4V3RKV9</accession>
<feature type="transmembrane region" description="Helical" evidence="1">
    <location>
        <begin position="93"/>
        <end position="118"/>
    </location>
</feature>
<feature type="transmembrane region" description="Helical" evidence="1">
    <location>
        <begin position="155"/>
        <end position="177"/>
    </location>
</feature>
<feature type="transmembrane region" description="Helical" evidence="1">
    <location>
        <begin position="62"/>
        <end position="81"/>
    </location>
</feature>
<feature type="transmembrane region" description="Helical" evidence="1">
    <location>
        <begin position="189"/>
        <end position="207"/>
    </location>
</feature>
<organism evidence="2 3">
    <name type="scientific">Clostridium sartagoforme</name>
    <dbReference type="NCBI Taxonomy" id="84031"/>
    <lineage>
        <taxon>Bacteria</taxon>
        <taxon>Bacillati</taxon>
        <taxon>Bacillota</taxon>
        <taxon>Clostridia</taxon>
        <taxon>Eubacteriales</taxon>
        <taxon>Clostridiaceae</taxon>
        <taxon>Clostridium</taxon>
    </lineage>
</organism>
<feature type="transmembrane region" description="Helical" evidence="1">
    <location>
        <begin position="306"/>
        <end position="333"/>
    </location>
</feature>
<dbReference type="OrthoDB" id="9776502at2"/>
<keyword evidence="3" id="KW-1185">Reference proteome</keyword>
<reference evidence="2 3" key="1">
    <citation type="submission" date="2019-04" db="EMBL/GenBank/DDBJ databases">
        <title>Microbes associate with the intestines of laboratory mice.</title>
        <authorList>
            <person name="Navarre W."/>
            <person name="Wong E."/>
            <person name="Huang K."/>
            <person name="Tropini C."/>
            <person name="Ng K."/>
            <person name="Yu B."/>
        </authorList>
    </citation>
    <scope>NUCLEOTIDE SEQUENCE [LARGE SCALE GENOMIC DNA]</scope>
    <source>
        <strain evidence="2 3">NM50_B9-20</strain>
    </source>
</reference>
<sequence>MIFIKERRFYLPYVVISIINLFFLLSAFILDSPSKILSGLITILKSPDILITDYVELGGIGAALINSSLTSFIPMIILILLKVKPNGAIIMSIWLIKGFAFFGKNILNIWPIMIGVYLYSKYKKEPFSKYVLTALLSTTLAPTVSQFSYTGHFPSYSGVILGFSLGIFTGFILPPIANHCFNSHNGYNLYNVGFAAGLFATLLMAILRALGIEFPSRLIWNVGSNHIFSIILFTTSLFLIIIGLYKNKNLIKDIKNIFKKSGILPSDFYQDFGRTAYFNMGILGLVSTTLVLIVNGDLNGPTISGIFTIIGFGAFGKHLLNVIPVIAGALIGAYINTNPINSPSLILAILFSTALAPIAGKFGWIAGILAGVLHVNMVSNIGYLHGGLNLYNNGLGAGFVAMLLVPVLKAFKKNGQVN</sequence>
<feature type="transmembrane region" description="Helical" evidence="1">
    <location>
        <begin position="345"/>
        <end position="370"/>
    </location>
</feature>
<name>A0A4V3RKV9_9CLOT</name>
<feature type="transmembrane region" description="Helical" evidence="1">
    <location>
        <begin position="227"/>
        <end position="245"/>
    </location>
</feature>
<feature type="transmembrane region" description="Helical" evidence="1">
    <location>
        <begin position="390"/>
        <end position="411"/>
    </location>
</feature>
<evidence type="ECO:0000313" key="2">
    <source>
        <dbReference type="EMBL" id="TGY41350.1"/>
    </source>
</evidence>
<keyword evidence="1" id="KW-0812">Transmembrane</keyword>